<dbReference type="SUPFAM" id="SSF53850">
    <property type="entry name" value="Periplasmic binding protein-like II"/>
    <property type="match status" value="1"/>
</dbReference>
<evidence type="ECO:0008006" key="4">
    <source>
        <dbReference type="Google" id="ProtNLM"/>
    </source>
</evidence>
<accession>A0A437JXW0</accession>
<evidence type="ECO:0000256" key="1">
    <source>
        <dbReference type="SAM" id="SignalP"/>
    </source>
</evidence>
<dbReference type="AlphaFoldDB" id="A0A437JXW0"/>
<protein>
    <recommendedName>
        <fullName evidence="4">Transporter substrate-binding domain-containing protein</fullName>
    </recommendedName>
</protein>
<sequence length="234" mass="25377">MRCLLLYLTLAAGSMAHAAPALTLHYQERPPYSATRTDGQVSGLVAEPAARALQAAGIVFAWARTPNQRQLALIQGEATGLHCGVGWFRNADREALGRFSASLYRDSPLAALMRDSAWREPSANATTLLATPGLRLLVKDGYSYGPRLDALIAAAAHPPLRTSVDPVQMARMLASDRADWMPVAPEEAAMLMAPGLRLIPLADEPQGQTRHLYCNRAVPAEWMARIDRAIASIR</sequence>
<proteinExistence type="predicted"/>
<organism evidence="2 3">
    <name type="scientific">Rubrivivax albus</name>
    <dbReference type="NCBI Taxonomy" id="2499835"/>
    <lineage>
        <taxon>Bacteria</taxon>
        <taxon>Pseudomonadati</taxon>
        <taxon>Pseudomonadota</taxon>
        <taxon>Betaproteobacteria</taxon>
        <taxon>Burkholderiales</taxon>
        <taxon>Sphaerotilaceae</taxon>
        <taxon>Rubrivivax</taxon>
    </lineage>
</organism>
<evidence type="ECO:0000313" key="2">
    <source>
        <dbReference type="EMBL" id="RVT52503.1"/>
    </source>
</evidence>
<dbReference type="EMBL" id="SACT01000002">
    <property type="protein sequence ID" value="RVT52503.1"/>
    <property type="molecule type" value="Genomic_DNA"/>
</dbReference>
<evidence type="ECO:0000313" key="3">
    <source>
        <dbReference type="Proteomes" id="UP000288178"/>
    </source>
</evidence>
<feature type="chain" id="PRO_5019175302" description="Transporter substrate-binding domain-containing protein" evidence="1">
    <location>
        <begin position="19"/>
        <end position="234"/>
    </location>
</feature>
<feature type="signal peptide" evidence="1">
    <location>
        <begin position="1"/>
        <end position="18"/>
    </location>
</feature>
<comment type="caution">
    <text evidence="2">The sequence shown here is derived from an EMBL/GenBank/DDBJ whole genome shotgun (WGS) entry which is preliminary data.</text>
</comment>
<dbReference type="Proteomes" id="UP000288178">
    <property type="component" value="Unassembled WGS sequence"/>
</dbReference>
<reference evidence="2 3" key="1">
    <citation type="submission" date="2019-01" db="EMBL/GenBank/DDBJ databases">
        <authorList>
            <person name="Chen W.-M."/>
        </authorList>
    </citation>
    <scope>NUCLEOTIDE SEQUENCE [LARGE SCALE GENOMIC DNA]</scope>
    <source>
        <strain evidence="2 3">ICH-3</strain>
    </source>
</reference>
<dbReference type="Gene3D" id="3.40.190.10">
    <property type="entry name" value="Periplasmic binding protein-like II"/>
    <property type="match status" value="2"/>
</dbReference>
<gene>
    <name evidence="2" type="ORF">ENE75_08700</name>
</gene>
<keyword evidence="3" id="KW-1185">Reference proteome</keyword>
<dbReference type="RefSeq" id="WP_128197877.1">
    <property type="nucleotide sequence ID" value="NZ_SACT01000002.1"/>
</dbReference>
<dbReference type="OrthoDB" id="5456414at2"/>
<keyword evidence="1" id="KW-0732">Signal</keyword>
<name>A0A437JXW0_9BURK</name>